<reference evidence="1 2" key="1">
    <citation type="submission" date="2007-04" db="EMBL/GenBank/DDBJ databases">
        <authorList>
            <person name="Fulton L."/>
            <person name="Clifton S."/>
            <person name="Fulton B."/>
            <person name="Xu J."/>
            <person name="Minx P."/>
            <person name="Pepin K.H."/>
            <person name="Johnson M."/>
            <person name="Thiruvilangam P."/>
            <person name="Bhonagiri V."/>
            <person name="Nash W.E."/>
            <person name="Mardis E.R."/>
            <person name="Wilson R.K."/>
        </authorList>
    </citation>
    <scope>NUCLEOTIDE SEQUENCE [LARGE SCALE GENOMIC DNA]</scope>
    <source>
        <strain evidence="1 2">L2-32</strain>
    </source>
</reference>
<organism evidence="1 2">
    <name type="scientific">Bifidobacterium adolescentis L2-32</name>
    <dbReference type="NCBI Taxonomy" id="411481"/>
    <lineage>
        <taxon>Bacteria</taxon>
        <taxon>Bacillati</taxon>
        <taxon>Actinomycetota</taxon>
        <taxon>Actinomycetes</taxon>
        <taxon>Bifidobacteriales</taxon>
        <taxon>Bifidobacteriaceae</taxon>
        <taxon>Bifidobacterium</taxon>
    </lineage>
</organism>
<protein>
    <submittedName>
        <fullName evidence="1">Uncharacterized protein</fullName>
    </submittedName>
</protein>
<reference evidence="1 2" key="2">
    <citation type="submission" date="2007-05" db="EMBL/GenBank/DDBJ databases">
        <title>Draft genome sequence of Bifidobacterium adolescentis (L2-32).</title>
        <authorList>
            <person name="Sudarsanam P."/>
            <person name="Ley R."/>
            <person name="Guruge J."/>
            <person name="Turnbaugh P.J."/>
            <person name="Mahowald M."/>
            <person name="Liep D."/>
            <person name="Gordon J."/>
        </authorList>
    </citation>
    <scope>NUCLEOTIDE SEQUENCE [LARGE SCALE GENOMIC DNA]</scope>
    <source>
        <strain evidence="1 2">L2-32</strain>
    </source>
</reference>
<accession>A7A6P8</accession>
<name>A7A6P8_BIFAD</name>
<dbReference type="HOGENOM" id="CLU_2803815_0_0_11"/>
<gene>
    <name evidence="1" type="ORF">BIFADO_01531</name>
</gene>
<evidence type="ECO:0000313" key="1">
    <source>
        <dbReference type="EMBL" id="EDN82722.1"/>
    </source>
</evidence>
<sequence>MYRLVTLERFPNVGKNAPNGISPRRSKENRIWTVVCKTFNKIRRQSAEFSGRTHRILYALMMRTVFL</sequence>
<dbReference type="Proteomes" id="UP000003773">
    <property type="component" value="Unassembled WGS sequence"/>
</dbReference>
<dbReference type="AlphaFoldDB" id="A7A6P8"/>
<dbReference type="EMBL" id="AAXD02000048">
    <property type="protein sequence ID" value="EDN82722.1"/>
    <property type="molecule type" value="Genomic_DNA"/>
</dbReference>
<comment type="caution">
    <text evidence="1">The sequence shown here is derived from an EMBL/GenBank/DDBJ whole genome shotgun (WGS) entry which is preliminary data.</text>
</comment>
<evidence type="ECO:0000313" key="2">
    <source>
        <dbReference type="Proteomes" id="UP000003773"/>
    </source>
</evidence>
<proteinExistence type="predicted"/>